<feature type="compositionally biased region" description="Low complexity" evidence="1">
    <location>
        <begin position="128"/>
        <end position="142"/>
    </location>
</feature>
<dbReference type="AlphaFoldDB" id="A0A345XP81"/>
<proteinExistence type="predicted"/>
<feature type="region of interest" description="Disordered" evidence="1">
    <location>
        <begin position="127"/>
        <end position="148"/>
    </location>
</feature>
<accession>A0A345XP81</accession>
<feature type="compositionally biased region" description="Low complexity" evidence="1">
    <location>
        <begin position="51"/>
        <end position="60"/>
    </location>
</feature>
<evidence type="ECO:0000256" key="1">
    <source>
        <dbReference type="SAM" id="MobiDB-lite"/>
    </source>
</evidence>
<protein>
    <recommendedName>
        <fullName evidence="4">DUF732 domain-containing protein</fullName>
    </recommendedName>
</protein>
<evidence type="ECO:0000313" key="3">
    <source>
        <dbReference type="Proteomes" id="UP000254425"/>
    </source>
</evidence>
<gene>
    <name evidence="2" type="ORF">DVA86_13090</name>
</gene>
<dbReference type="Proteomes" id="UP000254425">
    <property type="component" value="Chromosome"/>
</dbReference>
<name>A0A345XP81_9ACTN</name>
<dbReference type="PROSITE" id="PS51257">
    <property type="entry name" value="PROKAR_LIPOPROTEIN"/>
    <property type="match status" value="1"/>
</dbReference>
<dbReference type="KEGG" id="sarm:DVA86_13090"/>
<dbReference type="EMBL" id="CP031320">
    <property type="protein sequence ID" value="AXK33447.1"/>
    <property type="molecule type" value="Genomic_DNA"/>
</dbReference>
<evidence type="ECO:0008006" key="4">
    <source>
        <dbReference type="Google" id="ProtNLM"/>
    </source>
</evidence>
<reference evidence="2 3" key="1">
    <citation type="submission" date="2018-07" db="EMBL/GenBank/DDBJ databases">
        <title>Draft genome of the type strain Streptomyces armeniacus ATCC 15676.</title>
        <authorList>
            <person name="Labana P."/>
            <person name="Gosse J.T."/>
            <person name="Boddy C.N."/>
        </authorList>
    </citation>
    <scope>NUCLEOTIDE SEQUENCE [LARGE SCALE GENOMIC DNA]</scope>
    <source>
        <strain evidence="2 3">ATCC 15676</strain>
    </source>
</reference>
<keyword evidence="3" id="KW-1185">Reference proteome</keyword>
<feature type="region of interest" description="Disordered" evidence="1">
    <location>
        <begin position="18"/>
        <end position="89"/>
    </location>
</feature>
<sequence length="166" mass="17490">MWRGAVAGVAAAVVLTLAGCGGNGGDDSAESPPSKTPSPRTETPRTETPRTETPGTETPSTRPPRTETPPADDRMPATDLPPDMSDRTQQDMLALKTLELQVALREIDSSLGSAEDVDKAGKQCAELSRGSSDAGAAARRFSTPGHRLTEADGKRINTMLSERFCP</sequence>
<feature type="compositionally biased region" description="Low complexity" evidence="1">
    <location>
        <begin position="30"/>
        <end position="41"/>
    </location>
</feature>
<evidence type="ECO:0000313" key="2">
    <source>
        <dbReference type="EMBL" id="AXK33447.1"/>
    </source>
</evidence>
<organism evidence="2 3">
    <name type="scientific">Streptomyces armeniacus</name>
    <dbReference type="NCBI Taxonomy" id="83291"/>
    <lineage>
        <taxon>Bacteria</taxon>
        <taxon>Bacillati</taxon>
        <taxon>Actinomycetota</taxon>
        <taxon>Actinomycetes</taxon>
        <taxon>Kitasatosporales</taxon>
        <taxon>Streptomycetaceae</taxon>
        <taxon>Streptomyces</taxon>
    </lineage>
</organism>